<dbReference type="InterPro" id="IPR033438">
    <property type="entry name" value="MOLO1"/>
</dbReference>
<dbReference type="GO" id="GO:0005892">
    <property type="term" value="C:acetylcholine-gated channel complex"/>
    <property type="evidence" value="ECO:0007669"/>
    <property type="project" value="InterPro"/>
</dbReference>
<accession>A0A7I4YL99</accession>
<dbReference type="OrthoDB" id="5793716at2759"/>
<evidence type="ECO:0000313" key="1">
    <source>
        <dbReference type="Proteomes" id="UP000025227"/>
    </source>
</evidence>
<organism evidence="1 2">
    <name type="scientific">Haemonchus contortus</name>
    <name type="common">Barber pole worm</name>
    <dbReference type="NCBI Taxonomy" id="6289"/>
    <lineage>
        <taxon>Eukaryota</taxon>
        <taxon>Metazoa</taxon>
        <taxon>Ecdysozoa</taxon>
        <taxon>Nematoda</taxon>
        <taxon>Chromadorea</taxon>
        <taxon>Rhabditida</taxon>
        <taxon>Rhabditina</taxon>
        <taxon>Rhabditomorpha</taxon>
        <taxon>Strongyloidea</taxon>
        <taxon>Trichostrongylidae</taxon>
        <taxon>Haemonchus</taxon>
    </lineage>
</organism>
<dbReference type="PANTHER" id="PTHR33748">
    <property type="entry name" value="PROTEIN CBG04600"/>
    <property type="match status" value="1"/>
</dbReference>
<dbReference type="WBParaSite" id="HCON_00115480-00001">
    <property type="protein sequence ID" value="HCON_00115480-00001"/>
    <property type="gene ID" value="HCON_00115480"/>
</dbReference>
<dbReference type="Gene3D" id="3.10.310.50">
    <property type="match status" value="1"/>
</dbReference>
<dbReference type="Pfam" id="PF17175">
    <property type="entry name" value="MOLO1"/>
    <property type="match status" value="1"/>
</dbReference>
<protein>
    <submittedName>
        <fullName evidence="2">TPM_phosphatase domain-containing protein</fullName>
    </submittedName>
</protein>
<proteinExistence type="predicted"/>
<dbReference type="OMA" id="CDPYETL"/>
<evidence type="ECO:0000313" key="2">
    <source>
        <dbReference type="WBParaSite" id="HCON_00115480-00001"/>
    </source>
</evidence>
<keyword evidence="1" id="KW-1185">Reference proteome</keyword>
<dbReference type="Proteomes" id="UP000025227">
    <property type="component" value="Unplaced"/>
</dbReference>
<sequence>MWLLLFLMVALAAAQQWDASKYPNPRKGGFKQCNMKSASSVCDPDEVLSMESRYRLNNDLQRISVRTERGGGAFCDRKGTDAILAIVRQGSQQLVNDLSRLWHMDDQCKKGIIFLLSSDDRHLYFAIQPNAAFNADEVQSIIDTNERQLQTGNFVGALGNIFKEIGKRTNLDEGLVTPHPPISVAALTIYSSLPLLLLFTTFV</sequence>
<dbReference type="PANTHER" id="PTHR33748:SF1">
    <property type="entry name" value="TPM_PHOSPHATASE DOMAIN-CONTAINING PROTEIN"/>
    <property type="match status" value="1"/>
</dbReference>
<reference evidence="2" key="1">
    <citation type="submission" date="2020-12" db="UniProtKB">
        <authorList>
            <consortium name="WormBaseParasite"/>
        </authorList>
    </citation>
    <scope>IDENTIFICATION</scope>
    <source>
        <strain evidence="2">MHco3</strain>
    </source>
</reference>
<name>A0A7I4YL99_HAECO</name>
<dbReference type="AlphaFoldDB" id="A0A7I4YL99"/>